<proteinExistence type="predicted"/>
<dbReference type="PANTHER" id="PTHR47700:SF2">
    <property type="entry name" value="CHITINASE"/>
    <property type="match status" value="1"/>
</dbReference>
<dbReference type="SUPFAM" id="SSF51445">
    <property type="entry name" value="(Trans)glycosidases"/>
    <property type="match status" value="1"/>
</dbReference>
<keyword evidence="4" id="KW-1185">Reference proteome</keyword>
<keyword evidence="3" id="KW-0378">Hydrolase</keyword>
<dbReference type="InterPro" id="IPR029070">
    <property type="entry name" value="Chitinase_insertion_sf"/>
</dbReference>
<gene>
    <name evidence="3" type="ORF">DM02DRAFT_678625</name>
</gene>
<name>A0A2V1CXL7_9PLEO</name>
<keyword evidence="1" id="KW-0147">Chitin-binding</keyword>
<dbReference type="STRING" id="97972.A0A2V1CXL7"/>
<dbReference type="SUPFAM" id="SSF54556">
    <property type="entry name" value="Chitinase insertion domain"/>
    <property type="match status" value="1"/>
</dbReference>
<dbReference type="GO" id="GO:0016787">
    <property type="term" value="F:hydrolase activity"/>
    <property type="evidence" value="ECO:0007669"/>
    <property type="project" value="UniProtKB-KW"/>
</dbReference>
<dbReference type="Gene3D" id="3.10.50.10">
    <property type="match status" value="1"/>
</dbReference>
<dbReference type="EMBL" id="KZ806332">
    <property type="protein sequence ID" value="PVH90411.1"/>
    <property type="molecule type" value="Genomic_DNA"/>
</dbReference>
<dbReference type="PANTHER" id="PTHR47700">
    <property type="entry name" value="V CHITINASE, PUTATIVE (AFU_ORTHOLOGUE AFUA_6G13720)-RELATED"/>
    <property type="match status" value="1"/>
</dbReference>
<evidence type="ECO:0000256" key="1">
    <source>
        <dbReference type="ARBA" id="ARBA00022669"/>
    </source>
</evidence>
<dbReference type="InterPro" id="IPR017853">
    <property type="entry name" value="GH"/>
</dbReference>
<dbReference type="GO" id="GO:0008061">
    <property type="term" value="F:chitin binding"/>
    <property type="evidence" value="ECO:0007669"/>
    <property type="project" value="UniProtKB-KW"/>
</dbReference>
<dbReference type="InterPro" id="IPR053214">
    <property type="entry name" value="LysM12-like"/>
</dbReference>
<protein>
    <submittedName>
        <fullName evidence="3">Glycoside hydrolase family 18 protein</fullName>
    </submittedName>
</protein>
<accession>A0A2V1CXL7</accession>
<keyword evidence="2" id="KW-0843">Virulence</keyword>
<dbReference type="OrthoDB" id="73875at2759"/>
<dbReference type="Proteomes" id="UP000244855">
    <property type="component" value="Unassembled WGS sequence"/>
</dbReference>
<reference evidence="3 4" key="1">
    <citation type="journal article" date="2018" name="Sci. Rep.">
        <title>Comparative genomics provides insights into the lifestyle and reveals functional heterogeneity of dark septate endophytic fungi.</title>
        <authorList>
            <person name="Knapp D.G."/>
            <person name="Nemeth J.B."/>
            <person name="Barry K."/>
            <person name="Hainaut M."/>
            <person name="Henrissat B."/>
            <person name="Johnson J."/>
            <person name="Kuo A."/>
            <person name="Lim J.H.P."/>
            <person name="Lipzen A."/>
            <person name="Nolan M."/>
            <person name="Ohm R.A."/>
            <person name="Tamas L."/>
            <person name="Grigoriev I.V."/>
            <person name="Spatafora J.W."/>
            <person name="Nagy L.G."/>
            <person name="Kovacs G.M."/>
        </authorList>
    </citation>
    <scope>NUCLEOTIDE SEQUENCE [LARGE SCALE GENOMIC DNA]</scope>
    <source>
        <strain evidence="3 4">DSE2036</strain>
    </source>
</reference>
<evidence type="ECO:0000313" key="3">
    <source>
        <dbReference type="EMBL" id="PVH90411.1"/>
    </source>
</evidence>
<evidence type="ECO:0000313" key="4">
    <source>
        <dbReference type="Proteomes" id="UP000244855"/>
    </source>
</evidence>
<dbReference type="AlphaFoldDB" id="A0A2V1CXL7"/>
<sequence length="144" mass="15824">MPIGKMHPKPRDPVNITETRWSLSTITKANVPNSKIFVGESSYGRSFHMATPDCWGPLCEFTDAAAKPGRCTKEGGYMSLGEINEIIAGNTRAQSFYDTDSGSDVVLYDGDYVAYMSNATKVARRSDWKGLNFAGSIDWAVDLQ</sequence>
<organism evidence="3 4">
    <name type="scientific">Periconia macrospinosa</name>
    <dbReference type="NCBI Taxonomy" id="97972"/>
    <lineage>
        <taxon>Eukaryota</taxon>
        <taxon>Fungi</taxon>
        <taxon>Dikarya</taxon>
        <taxon>Ascomycota</taxon>
        <taxon>Pezizomycotina</taxon>
        <taxon>Dothideomycetes</taxon>
        <taxon>Pleosporomycetidae</taxon>
        <taxon>Pleosporales</taxon>
        <taxon>Massarineae</taxon>
        <taxon>Periconiaceae</taxon>
        <taxon>Periconia</taxon>
    </lineage>
</organism>
<dbReference type="Gene3D" id="3.20.20.80">
    <property type="entry name" value="Glycosidases"/>
    <property type="match status" value="1"/>
</dbReference>
<evidence type="ECO:0000256" key="2">
    <source>
        <dbReference type="ARBA" id="ARBA00023026"/>
    </source>
</evidence>